<dbReference type="EMBL" id="REGN01009509">
    <property type="protein sequence ID" value="RNA01015.1"/>
    <property type="molecule type" value="Genomic_DNA"/>
</dbReference>
<name>A0A3M7PQJ1_BRAPC</name>
<dbReference type="SMART" id="SM00365">
    <property type="entry name" value="LRR_SD22"/>
    <property type="match status" value="11"/>
</dbReference>
<gene>
    <name evidence="4" type="ORF">BpHYR1_010528</name>
</gene>
<dbReference type="SMART" id="SM00369">
    <property type="entry name" value="LRR_TYP"/>
    <property type="match status" value="16"/>
</dbReference>
<protein>
    <submittedName>
        <fullName evidence="4">Insulin-like growth factor-binding complex acid labile subunit isoform X1</fullName>
    </submittedName>
</protein>
<proteinExistence type="predicted"/>
<evidence type="ECO:0000313" key="5">
    <source>
        <dbReference type="Proteomes" id="UP000276133"/>
    </source>
</evidence>
<keyword evidence="3" id="KW-0677">Repeat</keyword>
<dbReference type="InterPro" id="IPR003591">
    <property type="entry name" value="Leu-rich_rpt_typical-subtyp"/>
</dbReference>
<dbReference type="InterPro" id="IPR032675">
    <property type="entry name" value="LRR_dom_sf"/>
</dbReference>
<reference evidence="4 5" key="1">
    <citation type="journal article" date="2018" name="Sci. Rep.">
        <title>Genomic signatures of local adaptation to the degree of environmental predictability in rotifers.</title>
        <authorList>
            <person name="Franch-Gras L."/>
            <person name="Hahn C."/>
            <person name="Garcia-Roger E.M."/>
            <person name="Carmona M.J."/>
            <person name="Serra M."/>
            <person name="Gomez A."/>
        </authorList>
    </citation>
    <scope>NUCLEOTIDE SEQUENCE [LARGE SCALE GENOMIC DNA]</scope>
    <source>
        <strain evidence="4">HYR1</strain>
    </source>
</reference>
<dbReference type="Gene3D" id="3.80.10.10">
    <property type="entry name" value="Ribonuclease Inhibitor"/>
    <property type="match status" value="7"/>
</dbReference>
<dbReference type="STRING" id="10195.A0A3M7PQJ1"/>
<keyword evidence="2" id="KW-0732">Signal</keyword>
<dbReference type="PANTHER" id="PTHR24373:SF275">
    <property type="entry name" value="TIR DOMAIN-CONTAINING PROTEIN"/>
    <property type="match status" value="1"/>
</dbReference>
<dbReference type="InterPro" id="IPR050328">
    <property type="entry name" value="Dev_Immune_Receptor"/>
</dbReference>
<dbReference type="Proteomes" id="UP000276133">
    <property type="component" value="Unassembled WGS sequence"/>
</dbReference>
<evidence type="ECO:0000256" key="3">
    <source>
        <dbReference type="ARBA" id="ARBA00022737"/>
    </source>
</evidence>
<sequence>MRTIFQLDTTQSILPNYVFNVVYCKDLDLSKNQIQSVKSNTFTKIKNLESLILSSNKIKSAQNFYSANLSQLISLNLAFNQIELLNGTFSVYLKNLKYLDFNKNLINFIRPDSFKHLISIESINLSNNKLIIIPCETFHSLSNLATLNLGFNKIENFCSDSFKGLKNLKKLYLTNNNVKKFTPRLFSDLSCIETLNIGYNKFTFEGLTSLDTLSVNQNILKLIDSEAFFWLKENLTKLYLNSNLLYKIEKRLFSGMIKLEILDIKSIEMGSFSNLPSLKKLFIQQNNLKALNTFDLPQLTILDLSDNYLETLPPDTFKKCLKLKRLFLDKNRLDNFSSKLLENVSLDFLGLNKNYILDPSALPTAKLEIKCNKLESINNNLFAKSKTIDLSHNKILSITNESNYEIFFIKKIYLQFNKLKKIDFLLSKFTNLDTLDLRGNLIEELKIENFKNVLKLNYLNLSFNPILHIEPGFFKNLAKIKFVDVSDLYLSNQHIQDILNLYHIKEVNFGYLKKTEFNFSQINKKSLKSIYLNNLNINYTLDIDFRNFPFLELMDASFTRNKFLDNIHFYNRRMLRSLEMSGCGLSSNNLTNFNKFRLIKHLNLSFNNIEHLNTSMFEGMHSLGVLDLRNNQIKSIEENIFYSFAFYTLNLEDNFIETLQDLKILFLHNNQIKDIDVDSFDKLTMLENLNLANNSIKSLPNEIFKELISLKYLNLKFLSDRILKNLFNLLNIDLGSNKLYLKKNSLYGLKSIRSINMAYITVKEFKQTIIKSLIIHQEKVVNGIIYYKSLNIRFSDHELDSVFSTKTILINLKYKVLILQAISYLSLGSIRLDEPWFTFLHLVHLGFFFMA</sequence>
<dbReference type="AlphaFoldDB" id="A0A3M7PQJ1"/>
<accession>A0A3M7PQJ1</accession>
<dbReference type="SUPFAM" id="SSF52058">
    <property type="entry name" value="L domain-like"/>
    <property type="match status" value="3"/>
</dbReference>
<evidence type="ECO:0000313" key="4">
    <source>
        <dbReference type="EMBL" id="RNA01015.1"/>
    </source>
</evidence>
<keyword evidence="1" id="KW-0433">Leucine-rich repeat</keyword>
<comment type="caution">
    <text evidence="4">The sequence shown here is derived from an EMBL/GenBank/DDBJ whole genome shotgun (WGS) entry which is preliminary data.</text>
</comment>
<dbReference type="Pfam" id="PF13855">
    <property type="entry name" value="LRR_8"/>
    <property type="match status" value="7"/>
</dbReference>
<dbReference type="InterPro" id="IPR001611">
    <property type="entry name" value="Leu-rich_rpt"/>
</dbReference>
<evidence type="ECO:0000256" key="2">
    <source>
        <dbReference type="ARBA" id="ARBA00022729"/>
    </source>
</evidence>
<keyword evidence="5" id="KW-1185">Reference proteome</keyword>
<evidence type="ECO:0000256" key="1">
    <source>
        <dbReference type="ARBA" id="ARBA00022614"/>
    </source>
</evidence>
<dbReference type="PROSITE" id="PS51450">
    <property type="entry name" value="LRR"/>
    <property type="match status" value="7"/>
</dbReference>
<organism evidence="4 5">
    <name type="scientific">Brachionus plicatilis</name>
    <name type="common">Marine rotifer</name>
    <name type="synonym">Brachionus muelleri</name>
    <dbReference type="NCBI Taxonomy" id="10195"/>
    <lineage>
        <taxon>Eukaryota</taxon>
        <taxon>Metazoa</taxon>
        <taxon>Spiralia</taxon>
        <taxon>Gnathifera</taxon>
        <taxon>Rotifera</taxon>
        <taxon>Eurotatoria</taxon>
        <taxon>Monogononta</taxon>
        <taxon>Pseudotrocha</taxon>
        <taxon>Ploima</taxon>
        <taxon>Brachionidae</taxon>
        <taxon>Brachionus</taxon>
    </lineage>
</organism>
<dbReference type="PANTHER" id="PTHR24373">
    <property type="entry name" value="SLIT RELATED LEUCINE-RICH REPEAT NEURONAL PROTEIN"/>
    <property type="match status" value="1"/>
</dbReference>
<dbReference type="OrthoDB" id="1055097at2759"/>